<dbReference type="PANTHER" id="PTHR36760">
    <property type="entry name" value="ACIDIC LEUCINE-RICH NUCLEAR PHOSPHOPROTEIN 32 FAMILY B PROTEIN"/>
    <property type="match status" value="1"/>
</dbReference>
<keyword evidence="4" id="KW-1185">Reference proteome</keyword>
<evidence type="ECO:0000313" key="4">
    <source>
        <dbReference type="Proteomes" id="UP001454036"/>
    </source>
</evidence>
<organism evidence="3 4">
    <name type="scientific">Lithospermum erythrorhizon</name>
    <name type="common">Purple gromwell</name>
    <name type="synonym">Lithospermum officinale var. erythrorhizon</name>
    <dbReference type="NCBI Taxonomy" id="34254"/>
    <lineage>
        <taxon>Eukaryota</taxon>
        <taxon>Viridiplantae</taxon>
        <taxon>Streptophyta</taxon>
        <taxon>Embryophyta</taxon>
        <taxon>Tracheophyta</taxon>
        <taxon>Spermatophyta</taxon>
        <taxon>Magnoliopsida</taxon>
        <taxon>eudicotyledons</taxon>
        <taxon>Gunneridae</taxon>
        <taxon>Pentapetalae</taxon>
        <taxon>asterids</taxon>
        <taxon>lamiids</taxon>
        <taxon>Boraginales</taxon>
        <taxon>Boraginaceae</taxon>
        <taxon>Boraginoideae</taxon>
        <taxon>Lithospermeae</taxon>
        <taxon>Lithospermum</taxon>
    </lineage>
</organism>
<dbReference type="Proteomes" id="UP001454036">
    <property type="component" value="Unassembled WGS sequence"/>
</dbReference>
<protein>
    <submittedName>
        <fullName evidence="3">Uncharacterized protein</fullName>
    </submittedName>
</protein>
<dbReference type="SUPFAM" id="SSF48371">
    <property type="entry name" value="ARM repeat"/>
    <property type="match status" value="1"/>
</dbReference>
<feature type="compositionally biased region" description="Basic and acidic residues" evidence="1">
    <location>
        <begin position="350"/>
        <end position="369"/>
    </location>
</feature>
<keyword evidence="2" id="KW-1133">Transmembrane helix</keyword>
<reference evidence="3 4" key="1">
    <citation type="submission" date="2024-01" db="EMBL/GenBank/DDBJ databases">
        <title>The complete chloroplast genome sequence of Lithospermum erythrorhizon: insights into the phylogenetic relationship among Boraginaceae species and the maternal lineages of purple gromwells.</title>
        <authorList>
            <person name="Okada T."/>
            <person name="Watanabe K."/>
        </authorList>
    </citation>
    <scope>NUCLEOTIDE SEQUENCE [LARGE SCALE GENOMIC DNA]</scope>
</reference>
<comment type="caution">
    <text evidence="3">The sequence shown here is derived from an EMBL/GenBank/DDBJ whole genome shotgun (WGS) entry which is preliminary data.</text>
</comment>
<evidence type="ECO:0000313" key="3">
    <source>
        <dbReference type="EMBL" id="GAA0143852.1"/>
    </source>
</evidence>
<accession>A0AAV3NYC8</accession>
<evidence type="ECO:0000256" key="2">
    <source>
        <dbReference type="SAM" id="Phobius"/>
    </source>
</evidence>
<name>A0AAV3NYC8_LITER</name>
<dbReference type="AlphaFoldDB" id="A0AAV3NYC8"/>
<proteinExistence type="predicted"/>
<dbReference type="EMBL" id="BAABME010000570">
    <property type="protein sequence ID" value="GAA0143852.1"/>
    <property type="molecule type" value="Genomic_DNA"/>
</dbReference>
<dbReference type="PANTHER" id="PTHR36760:SF1">
    <property type="entry name" value="ACIDIC LEUCINE-RICH NUCLEAR PHOSPHOPROTEIN 32 FAMILY B PROTEIN"/>
    <property type="match status" value="1"/>
</dbReference>
<evidence type="ECO:0000256" key="1">
    <source>
        <dbReference type="SAM" id="MobiDB-lite"/>
    </source>
</evidence>
<gene>
    <name evidence="3" type="ORF">LIER_04438</name>
</gene>
<sequence>MANLLAITKNKFFNLVLNALITLSSILHAYPLYILYLLFFTPCILKILSFLSPLFITTSLLIISLFTAISPGFVKDTLFGIHSSNVKANYLLSAYDAVSKILQHNTNDEEEDFHSLEALEMYKMVFNTSIIDERGNHVDVSEEYPQEKILQTVESSVVKILEDDEQECSVKTEEVLKVDTNLEQGSSIDDTQLKNIKSVIKKFEGFLKKQEESEFKACNEEIKTVQIEINQNRTFGEKNAEQLVEVVQYDNSRRHSISKSKNSQSMRQCTTTNNNKTETNIELTSNDDVFRQTGRDLGRYGSMRKEREWRSTLACKLFEEKHNSSNIEGIEGMDSLWEKYDELEPMNPNTKKETKKMESSKSKKGKYEYGQDDEEEDDDFGGHLCCLHAFKLSTSKMNLGVGRRNLAKISKAVKGFGWMHKTSKHSKKVHNNNGEALQFA</sequence>
<feature type="region of interest" description="Disordered" evidence="1">
    <location>
        <begin position="344"/>
        <end position="373"/>
    </location>
</feature>
<feature type="transmembrane region" description="Helical" evidence="2">
    <location>
        <begin position="50"/>
        <end position="74"/>
    </location>
</feature>
<dbReference type="InterPro" id="IPR016024">
    <property type="entry name" value="ARM-type_fold"/>
</dbReference>
<keyword evidence="2" id="KW-0812">Transmembrane</keyword>
<keyword evidence="2" id="KW-0472">Membrane</keyword>
<feature type="transmembrane region" description="Helical" evidence="2">
    <location>
        <begin position="12"/>
        <end position="38"/>
    </location>
</feature>